<feature type="transmembrane region" description="Helical" evidence="1">
    <location>
        <begin position="383"/>
        <end position="401"/>
    </location>
</feature>
<name>A0A7I7XHX5_9MYCO</name>
<evidence type="ECO:0000313" key="3">
    <source>
        <dbReference type="EMBL" id="BBZ28799.1"/>
    </source>
</evidence>
<keyword evidence="1" id="KW-0472">Membrane</keyword>
<feature type="transmembrane region" description="Helical" evidence="1">
    <location>
        <begin position="169"/>
        <end position="191"/>
    </location>
</feature>
<accession>A0A7I7XHX5</accession>
<evidence type="ECO:0000259" key="2">
    <source>
        <dbReference type="Pfam" id="PF01757"/>
    </source>
</evidence>
<feature type="transmembrane region" description="Helical" evidence="1">
    <location>
        <begin position="407"/>
        <end position="427"/>
    </location>
</feature>
<sequence length="440" mass="45916">MALPESSSDAPTIAEDAPPGRDRAVDVVRIVALVVVMLGHCALLLATIDAGGLRIGNLLGAVPALAPVTWVVQVMPLFFLAGGAAAAYGWRPGRAWGTWLFVRAQRLCRPVFWYLAAWVVGLLATRLILGAASAAGLGRECVALLWFLGVYLVTLAFVPALMRLRTGRATGLLVVGLLAAAAAMDAVRIAVGTAEAATANFLIVWLIPVVIGVAYARRTIGVRAALVAGVVAFLAALGLAVAGPYEVSLVVTGRERLSNVSPPTLLLALHCTWTSCAFVAAAGPIRHWAARPRIWRAVALGNRGAMTLYLWHIPAIAVATFTLHALGFDAFDVHAPGFVGRVLLREAVFVVVMALAFLALSPLEHRRLPWWDSPARATGARSVAAGALVCLAGVAILLMSRDGLSDTLGWSALGCFLVAVLGARVCATGSTRTGSVGPIG</sequence>
<feature type="transmembrane region" description="Helical" evidence="1">
    <location>
        <begin position="197"/>
        <end position="217"/>
    </location>
</feature>
<feature type="transmembrane region" description="Helical" evidence="1">
    <location>
        <begin position="347"/>
        <end position="363"/>
    </location>
</feature>
<feature type="transmembrane region" description="Helical" evidence="1">
    <location>
        <begin position="111"/>
        <end position="137"/>
    </location>
</feature>
<feature type="transmembrane region" description="Helical" evidence="1">
    <location>
        <begin position="68"/>
        <end position="90"/>
    </location>
</feature>
<proteinExistence type="predicted"/>
<dbReference type="Proteomes" id="UP000466517">
    <property type="component" value="Chromosome"/>
</dbReference>
<keyword evidence="3" id="KW-0808">Transferase</keyword>
<dbReference type="EMBL" id="AP022610">
    <property type="protein sequence ID" value="BBZ28799.1"/>
    <property type="molecule type" value="Genomic_DNA"/>
</dbReference>
<feature type="transmembrane region" description="Helical" evidence="1">
    <location>
        <begin position="265"/>
        <end position="285"/>
    </location>
</feature>
<feature type="transmembrane region" description="Helical" evidence="1">
    <location>
        <begin position="224"/>
        <end position="245"/>
    </location>
</feature>
<reference evidence="3 4" key="1">
    <citation type="journal article" date="2019" name="Emerg. Microbes Infect.">
        <title>Comprehensive subspecies identification of 175 nontuberculous mycobacteria species based on 7547 genomic profiles.</title>
        <authorList>
            <person name="Matsumoto Y."/>
            <person name="Kinjo T."/>
            <person name="Motooka D."/>
            <person name="Nabeya D."/>
            <person name="Jung N."/>
            <person name="Uechi K."/>
            <person name="Horii T."/>
            <person name="Iida T."/>
            <person name="Fujita J."/>
            <person name="Nakamura S."/>
        </authorList>
    </citation>
    <scope>NUCLEOTIDE SEQUENCE [LARGE SCALE GENOMIC DNA]</scope>
    <source>
        <strain evidence="3 4">JCM 13574</strain>
    </source>
</reference>
<evidence type="ECO:0000313" key="4">
    <source>
        <dbReference type="Proteomes" id="UP000466517"/>
    </source>
</evidence>
<dbReference type="KEGG" id="mmag:MMAD_30940"/>
<feature type="domain" description="Acyltransferase 3" evidence="2">
    <location>
        <begin position="24"/>
        <end position="359"/>
    </location>
</feature>
<protein>
    <submittedName>
        <fullName evidence="3">Acetyltransferase</fullName>
    </submittedName>
</protein>
<dbReference type="RefSeq" id="WP_163738783.1">
    <property type="nucleotide sequence ID" value="NZ_AP022610.1"/>
</dbReference>
<keyword evidence="1" id="KW-1133">Transmembrane helix</keyword>
<dbReference type="Pfam" id="PF01757">
    <property type="entry name" value="Acyl_transf_3"/>
    <property type="match status" value="1"/>
</dbReference>
<feature type="transmembrane region" description="Helical" evidence="1">
    <location>
        <begin position="143"/>
        <end position="162"/>
    </location>
</feature>
<feature type="transmembrane region" description="Helical" evidence="1">
    <location>
        <begin position="306"/>
        <end position="327"/>
    </location>
</feature>
<feature type="transmembrane region" description="Helical" evidence="1">
    <location>
        <begin position="27"/>
        <end position="48"/>
    </location>
</feature>
<evidence type="ECO:0000256" key="1">
    <source>
        <dbReference type="SAM" id="Phobius"/>
    </source>
</evidence>
<keyword evidence="1" id="KW-0812">Transmembrane</keyword>
<keyword evidence="4" id="KW-1185">Reference proteome</keyword>
<organism evidence="3 4">
    <name type="scientific">Mycolicibacterium madagascariense</name>
    <dbReference type="NCBI Taxonomy" id="212765"/>
    <lineage>
        <taxon>Bacteria</taxon>
        <taxon>Bacillati</taxon>
        <taxon>Actinomycetota</taxon>
        <taxon>Actinomycetes</taxon>
        <taxon>Mycobacteriales</taxon>
        <taxon>Mycobacteriaceae</taxon>
        <taxon>Mycolicibacterium</taxon>
    </lineage>
</organism>
<gene>
    <name evidence="3" type="ORF">MMAD_30940</name>
</gene>
<dbReference type="InterPro" id="IPR002656">
    <property type="entry name" value="Acyl_transf_3_dom"/>
</dbReference>
<dbReference type="GO" id="GO:0016747">
    <property type="term" value="F:acyltransferase activity, transferring groups other than amino-acyl groups"/>
    <property type="evidence" value="ECO:0007669"/>
    <property type="project" value="InterPro"/>
</dbReference>
<dbReference type="AlphaFoldDB" id="A0A7I7XHX5"/>